<dbReference type="Proteomes" id="UP001521184">
    <property type="component" value="Unassembled WGS sequence"/>
</dbReference>
<evidence type="ECO:0000313" key="2">
    <source>
        <dbReference type="Proteomes" id="UP001521184"/>
    </source>
</evidence>
<protein>
    <recommendedName>
        <fullName evidence="3">F-box domain-containing protein</fullName>
    </recommendedName>
</protein>
<keyword evidence="2" id="KW-1185">Reference proteome</keyword>
<dbReference type="PANTHER" id="PTHR42085:SF8">
    <property type="entry name" value="F-BOX DOMAIN-CONTAINING PROTEIN"/>
    <property type="match status" value="1"/>
</dbReference>
<gene>
    <name evidence="1" type="ORF">SLS58_004063</name>
</gene>
<sequence length="384" mass="43058">MTVPMVRNAAEYPAPWTDAELEPYKAYPELYNERKQANYTTPRSRLNLSAFPAEIRLQILTYLLTLPHAIDFTTTYLTPSRYTALLRPRLALLRLNRTIGAEARATFYARNEFRFTTRSLSLGAAPPRAQWLLLASFMATIGARGCQHLRHVAVDAPLRFDAAAERAWDPLVLAALRADVAAKAPALLPALDARLVRAVELGEREERLVRRADEGFRPDHVARERVVREVVRRFAAAGGLRRLDFVVGVDWDRYPQVGYFDGDGGDGDGAAVVCYGACTRAERDEQAHCRNHRDVFVWEWLDRLCAAMRRRLKVAVVLQHGDYVGGGLGYVLKHVPVLLEAKRRGYAVGHARDDDGEAGGEYAVTFDDYVMEDVCPTWSLADAC</sequence>
<dbReference type="EMBL" id="JAKEKT020000021">
    <property type="protein sequence ID" value="KAL1644992.1"/>
    <property type="molecule type" value="Genomic_DNA"/>
</dbReference>
<name>A0ABR3TVC3_9PEZI</name>
<dbReference type="InterPro" id="IPR038883">
    <property type="entry name" value="AN11006-like"/>
</dbReference>
<accession>A0ABR3TVC3</accession>
<comment type="caution">
    <text evidence="1">The sequence shown here is derived from an EMBL/GenBank/DDBJ whole genome shotgun (WGS) entry which is preliminary data.</text>
</comment>
<evidence type="ECO:0008006" key="3">
    <source>
        <dbReference type="Google" id="ProtNLM"/>
    </source>
</evidence>
<reference evidence="1 2" key="1">
    <citation type="journal article" date="2023" name="Plant Dis.">
        <title>First Report of Diplodia intermedia Causing Canker and Dieback Diseases on Apple Trees in Canada.</title>
        <authorList>
            <person name="Ellouze W."/>
            <person name="Ilyukhin E."/>
            <person name="Sulman M."/>
            <person name="Ali S."/>
        </authorList>
    </citation>
    <scope>NUCLEOTIDE SEQUENCE [LARGE SCALE GENOMIC DNA]</scope>
    <source>
        <strain evidence="1 2">M45-28</strain>
    </source>
</reference>
<proteinExistence type="predicted"/>
<organism evidence="1 2">
    <name type="scientific">Diplodia intermedia</name>
    <dbReference type="NCBI Taxonomy" id="856260"/>
    <lineage>
        <taxon>Eukaryota</taxon>
        <taxon>Fungi</taxon>
        <taxon>Dikarya</taxon>
        <taxon>Ascomycota</taxon>
        <taxon>Pezizomycotina</taxon>
        <taxon>Dothideomycetes</taxon>
        <taxon>Dothideomycetes incertae sedis</taxon>
        <taxon>Botryosphaeriales</taxon>
        <taxon>Botryosphaeriaceae</taxon>
        <taxon>Diplodia</taxon>
    </lineage>
</organism>
<evidence type="ECO:0000313" key="1">
    <source>
        <dbReference type="EMBL" id="KAL1644992.1"/>
    </source>
</evidence>
<dbReference type="PANTHER" id="PTHR42085">
    <property type="entry name" value="F-BOX DOMAIN-CONTAINING PROTEIN"/>
    <property type="match status" value="1"/>
</dbReference>